<keyword evidence="3" id="KW-1185">Reference proteome</keyword>
<feature type="transmembrane region" description="Helical" evidence="1">
    <location>
        <begin position="21"/>
        <end position="43"/>
    </location>
</feature>
<dbReference type="Proteomes" id="UP000256405">
    <property type="component" value="Unassembled WGS sequence"/>
</dbReference>
<gene>
    <name evidence="2" type="ORF">C8N25_106138</name>
</gene>
<comment type="caution">
    <text evidence="2">The sequence shown here is derived from an EMBL/GenBank/DDBJ whole genome shotgun (WGS) entry which is preliminary data.</text>
</comment>
<keyword evidence="1" id="KW-0812">Transmembrane</keyword>
<reference evidence="2 3" key="1">
    <citation type="submission" date="2018-08" db="EMBL/GenBank/DDBJ databases">
        <title>Genomic Encyclopedia of Archaeal and Bacterial Type Strains, Phase II (KMG-II): from individual species to whole genera.</title>
        <authorList>
            <person name="Goeker M."/>
        </authorList>
    </citation>
    <scope>NUCLEOTIDE SEQUENCE [LARGE SCALE GENOMIC DNA]</scope>
    <source>
        <strain evidence="2 3">DSM 15986</strain>
    </source>
</reference>
<evidence type="ECO:0000313" key="2">
    <source>
        <dbReference type="EMBL" id="REG90639.1"/>
    </source>
</evidence>
<evidence type="ECO:0000256" key="1">
    <source>
        <dbReference type="SAM" id="Phobius"/>
    </source>
</evidence>
<proteinExistence type="predicted"/>
<organism evidence="2 3">
    <name type="scientific">Algoriphagus antarcticus</name>
    <dbReference type="NCBI Taxonomy" id="238540"/>
    <lineage>
        <taxon>Bacteria</taxon>
        <taxon>Pseudomonadati</taxon>
        <taxon>Bacteroidota</taxon>
        <taxon>Cytophagia</taxon>
        <taxon>Cytophagales</taxon>
        <taxon>Cyclobacteriaceae</taxon>
        <taxon>Algoriphagus</taxon>
    </lineage>
</organism>
<keyword evidence="1" id="KW-1133">Transmembrane helix</keyword>
<dbReference type="AlphaFoldDB" id="A0A3E0DZZ9"/>
<dbReference type="EMBL" id="QUNF01000006">
    <property type="protein sequence ID" value="REG90639.1"/>
    <property type="molecule type" value="Genomic_DNA"/>
</dbReference>
<keyword evidence="1" id="KW-0472">Membrane</keyword>
<accession>A0A3E0DZZ9</accession>
<sequence length="53" mass="5727">MKGDDSFSGIGKNKHVEISDILFSISLLILIIGLCVFGAILFGKGALYDRLIN</sequence>
<protein>
    <submittedName>
        <fullName evidence="2">Uncharacterized protein</fullName>
    </submittedName>
</protein>
<evidence type="ECO:0000313" key="3">
    <source>
        <dbReference type="Proteomes" id="UP000256405"/>
    </source>
</evidence>
<name>A0A3E0DZZ9_9BACT</name>